<comment type="caution">
    <text evidence="1">The sequence shown here is derived from an EMBL/GenBank/DDBJ whole genome shotgun (WGS) entry which is preliminary data.</text>
</comment>
<dbReference type="AlphaFoldDB" id="A0A9X4ANA4"/>
<dbReference type="RefSeq" id="WP_272438136.1">
    <property type="nucleotide sequence ID" value="NZ_JAMQKB010000042.1"/>
</dbReference>
<evidence type="ECO:0000313" key="2">
    <source>
        <dbReference type="Proteomes" id="UP001145050"/>
    </source>
</evidence>
<reference evidence="1" key="1">
    <citation type="submission" date="2022-06" db="EMBL/GenBank/DDBJ databases">
        <title>Aquibacillus sp. a new bacterium isolated from soil saline samples.</title>
        <authorList>
            <person name="Galisteo C."/>
            <person name="De La Haba R."/>
            <person name="Sanchez-Porro C."/>
            <person name="Ventosa A."/>
        </authorList>
    </citation>
    <scope>NUCLEOTIDE SEQUENCE</scope>
    <source>
        <strain evidence="1">3ASR75-11</strain>
    </source>
</reference>
<dbReference type="EMBL" id="JAMQKB010000042">
    <property type="protein sequence ID" value="MDC3426307.1"/>
    <property type="molecule type" value="Genomic_DNA"/>
</dbReference>
<sequence>MFSFEEEAGLMQDREDLIEVLRMRFGSISPDIIESIYEISQLEKIERLILVAANTPELEMVLEEMQEGAGSFRITGNRFNPIDVSNNGGL</sequence>
<proteinExistence type="predicted"/>
<name>A0A9X4ANA4_9BACI</name>
<organism evidence="1 2">
    <name type="scientific">Terrihalobacillus insolitus</name>
    <dbReference type="NCBI Taxonomy" id="2950438"/>
    <lineage>
        <taxon>Bacteria</taxon>
        <taxon>Bacillati</taxon>
        <taxon>Bacillota</taxon>
        <taxon>Bacilli</taxon>
        <taxon>Bacillales</taxon>
        <taxon>Bacillaceae</taxon>
        <taxon>Terrihalobacillus</taxon>
    </lineage>
</organism>
<dbReference type="Proteomes" id="UP001145050">
    <property type="component" value="Unassembled WGS sequence"/>
</dbReference>
<gene>
    <name evidence="1" type="ORF">NC797_17640</name>
</gene>
<evidence type="ECO:0000313" key="1">
    <source>
        <dbReference type="EMBL" id="MDC3426307.1"/>
    </source>
</evidence>
<protein>
    <submittedName>
        <fullName evidence="1">Uncharacterized protein</fullName>
    </submittedName>
</protein>
<accession>A0A9X4ANA4</accession>
<keyword evidence="2" id="KW-1185">Reference proteome</keyword>